<protein>
    <submittedName>
        <fullName evidence="2">Uncharacterized protein</fullName>
    </submittedName>
</protein>
<feature type="compositionally biased region" description="Basic and acidic residues" evidence="1">
    <location>
        <begin position="1"/>
        <end position="10"/>
    </location>
</feature>
<gene>
    <name evidence="2" type="ORF">RSSM_00168</name>
</gene>
<evidence type="ECO:0000313" key="3">
    <source>
        <dbReference type="Proteomes" id="UP000011885"/>
    </source>
</evidence>
<dbReference type="PATRIC" id="fig|1263870.3.peg.190"/>
<reference evidence="2 3" key="1">
    <citation type="journal article" date="2013" name="Mar. Genomics">
        <title>Expression of sulfatases in Rhodopirellula baltica and the diversity of sulfatases in the genus Rhodopirellula.</title>
        <authorList>
            <person name="Wegner C.E."/>
            <person name="Richter-Heitmann T."/>
            <person name="Klindworth A."/>
            <person name="Klockow C."/>
            <person name="Richter M."/>
            <person name="Achstetter T."/>
            <person name="Glockner F.O."/>
            <person name="Harder J."/>
        </authorList>
    </citation>
    <scope>NUCLEOTIDE SEQUENCE [LARGE SCALE GENOMIC DNA]</scope>
    <source>
        <strain evidence="2 3">SM41</strain>
    </source>
</reference>
<organism evidence="2 3">
    <name type="scientific">Rhodopirellula sallentina SM41</name>
    <dbReference type="NCBI Taxonomy" id="1263870"/>
    <lineage>
        <taxon>Bacteria</taxon>
        <taxon>Pseudomonadati</taxon>
        <taxon>Planctomycetota</taxon>
        <taxon>Planctomycetia</taxon>
        <taxon>Pirellulales</taxon>
        <taxon>Pirellulaceae</taxon>
        <taxon>Rhodopirellula</taxon>
    </lineage>
</organism>
<dbReference type="AlphaFoldDB" id="M5UAS0"/>
<accession>M5UAS0</accession>
<keyword evidence="3" id="KW-1185">Reference proteome</keyword>
<sequence>MEGKGLDKSGGRQGTGSPHCPLSLRKLADRQSEFCLFGRPSRIATDDFIDTTAKSFQSPPIQDAGCARAVRPAHLPPSENRPPRARLPRRGCHRRTALEQGTQNRAFKTGHSGPARTTGLSIVRVSNRTLCESPAQPSRTRSLLKPP</sequence>
<feature type="region of interest" description="Disordered" evidence="1">
    <location>
        <begin position="1"/>
        <end position="23"/>
    </location>
</feature>
<evidence type="ECO:0000313" key="2">
    <source>
        <dbReference type="EMBL" id="EMI58399.1"/>
    </source>
</evidence>
<name>M5UAS0_9BACT</name>
<feature type="region of interest" description="Disordered" evidence="1">
    <location>
        <begin position="96"/>
        <end position="118"/>
    </location>
</feature>
<feature type="region of interest" description="Disordered" evidence="1">
    <location>
        <begin position="72"/>
        <end position="91"/>
    </location>
</feature>
<proteinExistence type="predicted"/>
<dbReference type="EMBL" id="ANOH01000009">
    <property type="protein sequence ID" value="EMI58399.1"/>
    <property type="molecule type" value="Genomic_DNA"/>
</dbReference>
<evidence type="ECO:0000256" key="1">
    <source>
        <dbReference type="SAM" id="MobiDB-lite"/>
    </source>
</evidence>
<comment type="caution">
    <text evidence="2">The sequence shown here is derived from an EMBL/GenBank/DDBJ whole genome shotgun (WGS) entry which is preliminary data.</text>
</comment>
<dbReference type="Proteomes" id="UP000011885">
    <property type="component" value="Unassembled WGS sequence"/>
</dbReference>